<comment type="caution">
    <text evidence="1">The sequence shown here is derived from an EMBL/GenBank/DDBJ whole genome shotgun (WGS) entry which is preliminary data.</text>
</comment>
<organism evidence="1 2">
    <name type="scientific">Ensete ventricosum</name>
    <name type="common">Abyssinian banana</name>
    <name type="synonym">Musa ensete</name>
    <dbReference type="NCBI Taxonomy" id="4639"/>
    <lineage>
        <taxon>Eukaryota</taxon>
        <taxon>Viridiplantae</taxon>
        <taxon>Streptophyta</taxon>
        <taxon>Embryophyta</taxon>
        <taxon>Tracheophyta</taxon>
        <taxon>Spermatophyta</taxon>
        <taxon>Magnoliopsida</taxon>
        <taxon>Liliopsida</taxon>
        <taxon>Zingiberales</taxon>
        <taxon>Musaceae</taxon>
        <taxon>Ensete</taxon>
    </lineage>
</organism>
<name>A0A426ZI53_ENSVE</name>
<dbReference type="AlphaFoldDB" id="A0A426ZI53"/>
<dbReference type="Proteomes" id="UP000287651">
    <property type="component" value="Unassembled WGS sequence"/>
</dbReference>
<reference evidence="1 2" key="1">
    <citation type="journal article" date="2014" name="Agronomy (Basel)">
        <title>A Draft Genome Sequence for Ensete ventricosum, the Drought-Tolerant Tree Against Hunger.</title>
        <authorList>
            <person name="Harrison J."/>
            <person name="Moore K.A."/>
            <person name="Paszkiewicz K."/>
            <person name="Jones T."/>
            <person name="Grant M."/>
            <person name="Ambacheew D."/>
            <person name="Muzemil S."/>
            <person name="Studholme D.J."/>
        </authorList>
    </citation>
    <scope>NUCLEOTIDE SEQUENCE [LARGE SCALE GENOMIC DNA]</scope>
</reference>
<dbReference type="EMBL" id="AMZH03006508">
    <property type="protein sequence ID" value="RRT63645.1"/>
    <property type="molecule type" value="Genomic_DNA"/>
</dbReference>
<sequence length="163" mass="18565">MNRASDRFCLFLCVFLLDFQIHVLSFSFFNRLDYQKFSSFAAMISTPLFVAVPTKSLGRSLSEFFSGLTNLHKLSVRMLVLRWPKTDQQPAFELLPRGYAVCMLELIVPLNCVPFKLYGSDVHLRSFWDPVETEKSREVQPVGSPSSHLGNSNLMHGYPVPCP</sequence>
<gene>
    <name evidence="1" type="ORF">B296_00042500</name>
</gene>
<evidence type="ECO:0000313" key="1">
    <source>
        <dbReference type="EMBL" id="RRT63645.1"/>
    </source>
</evidence>
<protein>
    <submittedName>
        <fullName evidence="1">Uncharacterized protein</fullName>
    </submittedName>
</protein>
<accession>A0A426ZI53</accession>
<evidence type="ECO:0000313" key="2">
    <source>
        <dbReference type="Proteomes" id="UP000287651"/>
    </source>
</evidence>
<proteinExistence type="predicted"/>